<organism evidence="1 2">
    <name type="scientific">Ruegeria sediminis</name>
    <dbReference type="NCBI Taxonomy" id="2583820"/>
    <lineage>
        <taxon>Bacteria</taxon>
        <taxon>Pseudomonadati</taxon>
        <taxon>Pseudomonadota</taxon>
        <taxon>Alphaproteobacteria</taxon>
        <taxon>Rhodobacterales</taxon>
        <taxon>Roseobacteraceae</taxon>
        <taxon>Ruegeria</taxon>
    </lineage>
</organism>
<proteinExistence type="predicted"/>
<dbReference type="RefSeq" id="WP_138839907.1">
    <property type="nucleotide sequence ID" value="NZ_VCPD01000001.1"/>
</dbReference>
<dbReference type="Proteomes" id="UP001193035">
    <property type="component" value="Unassembled WGS sequence"/>
</dbReference>
<comment type="caution">
    <text evidence="1">The sequence shown here is derived from an EMBL/GenBank/DDBJ whole genome shotgun (WGS) entry which is preliminary data.</text>
</comment>
<keyword evidence="2" id="KW-1185">Reference proteome</keyword>
<evidence type="ECO:0000313" key="1">
    <source>
        <dbReference type="EMBL" id="TMV09848.1"/>
    </source>
</evidence>
<name>A0ABY2X447_9RHOB</name>
<dbReference type="EMBL" id="VCPD01000001">
    <property type="protein sequence ID" value="TMV09848.1"/>
    <property type="molecule type" value="Genomic_DNA"/>
</dbReference>
<gene>
    <name evidence="1" type="ORF">FGK63_01905</name>
</gene>
<accession>A0ABY2X447</accession>
<dbReference type="Gene3D" id="1.10.260.40">
    <property type="entry name" value="lambda repressor-like DNA-binding domains"/>
    <property type="match status" value="1"/>
</dbReference>
<reference evidence="1 2" key="1">
    <citation type="submission" date="2019-05" db="EMBL/GenBank/DDBJ databases">
        <title>Ruegeria sp. nov., isolated from tidal flat.</title>
        <authorList>
            <person name="Kim W."/>
        </authorList>
    </citation>
    <scope>NUCLEOTIDE SEQUENCE [LARGE SCALE GENOMIC DNA]</scope>
    <source>
        <strain evidence="1 2">CAU 1488</strain>
    </source>
</reference>
<sequence>MSGPVEKARACWGDKLPDWVEGLAAACAESSQNKVAARLGVSAAMISNVIAARYPGDLARLEDLYRGAYEAKVVDCPAMGQMPLDVCHDWRGKAKKLQPANALNVAMFRACNRCALNKGPIGGDGDASSET</sequence>
<dbReference type="InterPro" id="IPR010982">
    <property type="entry name" value="Lambda_DNA-bd_dom_sf"/>
</dbReference>
<protein>
    <submittedName>
        <fullName evidence="1">Helix-turn-helix transcriptional regulator</fullName>
    </submittedName>
</protein>
<evidence type="ECO:0000313" key="2">
    <source>
        <dbReference type="Proteomes" id="UP001193035"/>
    </source>
</evidence>